<dbReference type="SUPFAM" id="SSF50156">
    <property type="entry name" value="PDZ domain-like"/>
    <property type="match status" value="1"/>
</dbReference>
<accession>A0A2V2W846</accession>
<proteinExistence type="predicted"/>
<dbReference type="VEuPathDB" id="TriTrypDB:BCY84_11019"/>
<keyword evidence="1" id="KW-0812">Transmembrane</keyword>
<dbReference type="VEuPathDB" id="TriTrypDB:TcCLB.503583.100"/>
<dbReference type="VEuPathDB" id="TriTrypDB:TcG_08081"/>
<dbReference type="VEuPathDB" id="TriTrypDB:TCDM_06808"/>
<feature type="signal peptide" evidence="2">
    <location>
        <begin position="1"/>
        <end position="20"/>
    </location>
</feature>
<dbReference type="VEuPathDB" id="TriTrypDB:C4B63_113g62"/>
<gene>
    <name evidence="4" type="ORF">C3747_167g32</name>
</gene>
<dbReference type="VEuPathDB" id="TriTrypDB:TcCL_ESM08970"/>
<dbReference type="AlphaFoldDB" id="A0A2V2W846"/>
<protein>
    <submittedName>
        <fullName evidence="4">Putative kinetoplast DNA-associated protein</fullName>
    </submittedName>
</protein>
<dbReference type="VEuPathDB" id="TriTrypDB:C3747_167g32"/>
<evidence type="ECO:0000259" key="3">
    <source>
        <dbReference type="SMART" id="SM00228"/>
    </source>
</evidence>
<keyword evidence="1" id="KW-0472">Membrane</keyword>
<dbReference type="VEuPathDB" id="TriTrypDB:Tc_MARK_3557"/>
<dbReference type="Proteomes" id="UP000246078">
    <property type="component" value="Unassembled WGS sequence"/>
</dbReference>
<dbReference type="EMBL" id="PRFC01000167">
    <property type="protein sequence ID" value="PWV03883.1"/>
    <property type="molecule type" value="Genomic_DNA"/>
</dbReference>
<feature type="chain" id="PRO_5015868563" evidence="2">
    <location>
        <begin position="21"/>
        <end position="817"/>
    </location>
</feature>
<dbReference type="VEuPathDB" id="TriTrypDB:TCSYLVIO_004815"/>
<dbReference type="VEuPathDB" id="TriTrypDB:TcCLB.511635.80"/>
<keyword evidence="2" id="KW-0732">Signal</keyword>
<dbReference type="SMART" id="SM00228">
    <property type="entry name" value="PDZ"/>
    <property type="match status" value="1"/>
</dbReference>
<keyword evidence="1" id="KW-1133">Transmembrane helix</keyword>
<dbReference type="VEuPathDB" id="TriTrypDB:TcG_08162"/>
<sequence length="817" mass="93193">MLNVRRLIFFALLFLHGAVSETGVFPRRCHIDSNHFLAKSISRGEWIGIEYDITYLKGMCDTDDRNGIFSASINGRNKSLKAREGFIAFDNVATVHFNLTSGKKGVQLFSSQICWSSANCTALCSSEPLGIVSSCTVGNIMDSLAIFLFFVVPLFVCSFALLVCYARIKILRRRGMHAFREQHRQEVISPAAAFEKNRKPRYDNCADMNPANSVETAVCEVTMVQGDGETTTREFGDMNDSARSNSVKTDITNECEHKPFEVFFLRENKNICEEEKSGALQQDNAIQTMVVITRDIKKIDNHALQYTHFRSTDSPYICNAGEKTKRESTQAAINAFQLKEEYVQHGVAEEEAVRRMHEVAEEEAARRMHEVAEEEAARRMHEVAEEEAVRRMHEVAEEEAARRMHEVAEEEAARRMHEVAEEEAVRRMHEVAEEEAVRRMHEVAEEEAVRRMHEVAEEEAVRRMHEVAEEEAVRRMHEVAEEEAVRRMHEVAEEEAVRRMHEVAEEEAVRRMYEVEGSRSVVVAEEEMSGAGIQMAEEVAWRTCGWESVVDVEEISTSDDEVFSLEGIEQVDALGSVVGMEQNWRVCIEAEDRGLGSDAVECKTVYEPRSTVCSLSFWEAMPVDEEEEALQGPVEAEGSQRDVMVDAREEWRFLAKSRFGTTEEERILSASRSYSDEYKWRMLKMVKPPPDTQPPKPFIGFSLAEFLVESFLKVDGLYVNGPAYQVGIRIDDILLSIEGDRVTSITEARRAVSRHCRVGCLTDLTLQRSDGAVYTVSLWVMTAEPRFKEEPYFFDVSQHNRFQRHRETTVIEGTSRK</sequence>
<feature type="domain" description="PDZ" evidence="3">
    <location>
        <begin position="697"/>
        <end position="770"/>
    </location>
</feature>
<feature type="transmembrane region" description="Helical" evidence="1">
    <location>
        <begin position="144"/>
        <end position="166"/>
    </location>
</feature>
<reference evidence="4 5" key="1">
    <citation type="journal article" date="2018" name="Microb. Genom.">
        <title>Expanding an expanded genome: long-read sequencing of Trypanosoma cruzi.</title>
        <authorList>
            <person name="Berna L."/>
            <person name="Rodriguez M."/>
            <person name="Chiribao M.L."/>
            <person name="Parodi-Talice A."/>
            <person name="Pita S."/>
            <person name="Rijo G."/>
            <person name="Alvarez-Valin F."/>
            <person name="Robello C."/>
        </authorList>
    </citation>
    <scope>NUCLEOTIDE SEQUENCE [LARGE SCALE GENOMIC DNA]</scope>
    <source>
        <strain evidence="4 5">TCC</strain>
    </source>
</reference>
<evidence type="ECO:0000313" key="4">
    <source>
        <dbReference type="EMBL" id="PWV03883.1"/>
    </source>
</evidence>
<dbReference type="VEuPathDB" id="TriTrypDB:TcCL_NonESM02882"/>
<dbReference type="InterPro" id="IPR001478">
    <property type="entry name" value="PDZ"/>
</dbReference>
<organism evidence="4 5">
    <name type="scientific">Trypanosoma cruzi</name>
    <dbReference type="NCBI Taxonomy" id="5693"/>
    <lineage>
        <taxon>Eukaryota</taxon>
        <taxon>Discoba</taxon>
        <taxon>Euglenozoa</taxon>
        <taxon>Kinetoplastea</taxon>
        <taxon>Metakinetoplastina</taxon>
        <taxon>Trypanosomatida</taxon>
        <taxon>Trypanosomatidae</taxon>
        <taxon>Trypanosoma</taxon>
        <taxon>Schizotrypanum</taxon>
    </lineage>
</organism>
<name>A0A2V2W846_TRYCR</name>
<evidence type="ECO:0000256" key="2">
    <source>
        <dbReference type="SAM" id="SignalP"/>
    </source>
</evidence>
<comment type="caution">
    <text evidence="4">The sequence shown here is derived from an EMBL/GenBank/DDBJ whole genome shotgun (WGS) entry which is preliminary data.</text>
</comment>
<evidence type="ECO:0000256" key="1">
    <source>
        <dbReference type="SAM" id="Phobius"/>
    </source>
</evidence>
<dbReference type="InterPro" id="IPR036034">
    <property type="entry name" value="PDZ_sf"/>
</dbReference>
<dbReference type="Gene3D" id="2.30.42.10">
    <property type="match status" value="1"/>
</dbReference>
<evidence type="ECO:0000313" key="5">
    <source>
        <dbReference type="Proteomes" id="UP000246078"/>
    </source>
</evidence>
<dbReference type="VEuPathDB" id="TriTrypDB:TcBrA4_0014910"/>
<dbReference type="VEuPathDB" id="TriTrypDB:TcCLB.504625.70"/>